<sequence length="289" mass="32733">MSEPLFRPGTDADIDQVAELLHLHMNRKVPPAVFRRLMDYGWAGEKPHVGMVAEANGEIVGFHGNVYSTRFIEGAPRLFGSFTSLYVHRDWRGHDLGLKMMRTYEERPDVTYTVFDPSKRVHGILESCGFRDLDTHRRVWTPDGRAGDVEVTEGIDRIGPRVSAEEQRYLLDHRDMKAFPVLLSGDAGEVLTFFLRQDRGDHGFCHDLIYTGDPARLAAMIDAAAPRILGGEPRARLLADERFFAGHATGGAREPLRYRRMVRRADPALPDWRVDHLYTETLLIGLKLG</sequence>
<evidence type="ECO:0000313" key="2">
    <source>
        <dbReference type="EMBL" id="PJK30612.1"/>
    </source>
</evidence>
<dbReference type="GO" id="GO:0016747">
    <property type="term" value="F:acyltransferase activity, transferring groups other than amino-acyl groups"/>
    <property type="evidence" value="ECO:0007669"/>
    <property type="project" value="InterPro"/>
</dbReference>
<dbReference type="SUPFAM" id="SSF55729">
    <property type="entry name" value="Acyl-CoA N-acyltransferases (Nat)"/>
    <property type="match status" value="1"/>
</dbReference>
<keyword evidence="3" id="KW-1185">Reference proteome</keyword>
<dbReference type="AlphaFoldDB" id="A0A2M9G4H5"/>
<dbReference type="CDD" id="cd04301">
    <property type="entry name" value="NAT_SF"/>
    <property type="match status" value="1"/>
</dbReference>
<dbReference type="PROSITE" id="PS51186">
    <property type="entry name" value="GNAT"/>
    <property type="match status" value="1"/>
</dbReference>
<dbReference type="Proteomes" id="UP000229498">
    <property type="component" value="Unassembled WGS sequence"/>
</dbReference>
<dbReference type="Gene3D" id="3.40.630.30">
    <property type="match status" value="1"/>
</dbReference>
<dbReference type="Pfam" id="PF00583">
    <property type="entry name" value="Acetyltransf_1"/>
    <property type="match status" value="1"/>
</dbReference>
<dbReference type="EMBL" id="PHIG01000025">
    <property type="protein sequence ID" value="PJK30612.1"/>
    <property type="molecule type" value="Genomic_DNA"/>
</dbReference>
<protein>
    <recommendedName>
        <fullName evidence="1">N-acetyltransferase domain-containing protein</fullName>
    </recommendedName>
</protein>
<comment type="caution">
    <text evidence="2">The sequence shown here is derived from an EMBL/GenBank/DDBJ whole genome shotgun (WGS) entry which is preliminary data.</text>
</comment>
<dbReference type="InterPro" id="IPR000182">
    <property type="entry name" value="GNAT_dom"/>
</dbReference>
<evidence type="ECO:0000259" key="1">
    <source>
        <dbReference type="PROSITE" id="PS51186"/>
    </source>
</evidence>
<dbReference type="OrthoDB" id="5571267at2"/>
<name>A0A2M9G4H5_9PROT</name>
<dbReference type="InterPro" id="IPR016181">
    <property type="entry name" value="Acyl_CoA_acyltransferase"/>
</dbReference>
<reference evidence="2 3" key="1">
    <citation type="submission" date="2017-11" db="EMBL/GenBank/DDBJ databases">
        <title>Draft genome sequence of Rhizobiales bacterium SY3-13.</title>
        <authorList>
            <person name="Sun C."/>
        </authorList>
    </citation>
    <scope>NUCLEOTIDE SEQUENCE [LARGE SCALE GENOMIC DNA]</scope>
    <source>
        <strain evidence="2 3">SY3-13</strain>
    </source>
</reference>
<dbReference type="RefSeq" id="WP_109792712.1">
    <property type="nucleotide sequence ID" value="NZ_PHIG01000025.1"/>
</dbReference>
<evidence type="ECO:0000313" key="3">
    <source>
        <dbReference type="Proteomes" id="UP000229498"/>
    </source>
</evidence>
<accession>A0A2M9G4H5</accession>
<feature type="domain" description="N-acetyltransferase" evidence="1">
    <location>
        <begin position="4"/>
        <end position="158"/>
    </location>
</feature>
<organism evidence="2 3">
    <name type="scientific">Minwuia thermotolerans</name>
    <dbReference type="NCBI Taxonomy" id="2056226"/>
    <lineage>
        <taxon>Bacteria</taxon>
        <taxon>Pseudomonadati</taxon>
        <taxon>Pseudomonadota</taxon>
        <taxon>Alphaproteobacteria</taxon>
        <taxon>Minwuiales</taxon>
        <taxon>Minwuiaceae</taxon>
        <taxon>Minwuia</taxon>
    </lineage>
</organism>
<proteinExistence type="predicted"/>
<gene>
    <name evidence="2" type="ORF">CVT23_06625</name>
</gene>